<evidence type="ECO:0000256" key="3">
    <source>
        <dbReference type="ARBA" id="ARBA00012454"/>
    </source>
</evidence>
<dbReference type="Gene3D" id="3.40.50.300">
    <property type="entry name" value="P-loop containing nucleotide triphosphate hydrolases"/>
    <property type="match status" value="1"/>
</dbReference>
<keyword evidence="11" id="KW-1185">Reference proteome</keyword>
<dbReference type="Pfam" id="PF02572">
    <property type="entry name" value="CobA_CobO_BtuR"/>
    <property type="match status" value="1"/>
</dbReference>
<evidence type="ECO:0000256" key="9">
    <source>
        <dbReference type="ARBA" id="ARBA00048692"/>
    </source>
</evidence>
<evidence type="ECO:0000256" key="1">
    <source>
        <dbReference type="ARBA" id="ARBA00005121"/>
    </source>
</evidence>
<comment type="function">
    <text evidence="4">Required for both de novo synthesis of the corrin ring for the assimilation of exogenous corrinoids. Participates in the adenosylation of a variety of incomplete and complete corrinoids.</text>
</comment>
<dbReference type="EC" id="2.5.1.17" evidence="3"/>
<keyword evidence="10" id="KW-0808">Transferase</keyword>
<dbReference type="PANTHER" id="PTHR46638:SF1">
    <property type="entry name" value="CORRINOID ADENOSYLTRANSFERASE"/>
    <property type="match status" value="1"/>
</dbReference>
<dbReference type="GO" id="GO:0005524">
    <property type="term" value="F:ATP binding"/>
    <property type="evidence" value="ECO:0007669"/>
    <property type="project" value="InterPro"/>
</dbReference>
<dbReference type="CDD" id="cd00561">
    <property type="entry name" value="CobA_ACA"/>
    <property type="match status" value="1"/>
</dbReference>
<comment type="similarity">
    <text evidence="2">Belongs to the Cob(I)alamin adenosyltransferase family.</text>
</comment>
<evidence type="ECO:0000256" key="7">
    <source>
        <dbReference type="ARBA" id="ARBA00033354"/>
    </source>
</evidence>
<evidence type="ECO:0000313" key="11">
    <source>
        <dbReference type="Proteomes" id="UP000315003"/>
    </source>
</evidence>
<evidence type="ECO:0000256" key="4">
    <source>
        <dbReference type="ARBA" id="ARBA00024929"/>
    </source>
</evidence>
<evidence type="ECO:0000256" key="5">
    <source>
        <dbReference type="ARBA" id="ARBA00031529"/>
    </source>
</evidence>
<dbReference type="NCBIfam" id="NF004637">
    <property type="entry name" value="PRK05986.1"/>
    <property type="match status" value="1"/>
</dbReference>
<comment type="catalytic activity">
    <reaction evidence="8">
        <text>2 cob(II)yrinate a,c diamide + reduced [electron-transfer flavoprotein] + 2 ATP = 2 adenosylcob(III)yrinate a,c-diamide + 2 triphosphate + oxidized [electron-transfer flavoprotein] + 3 H(+)</text>
        <dbReference type="Rhea" id="RHEA:11528"/>
        <dbReference type="Rhea" id="RHEA-COMP:10685"/>
        <dbReference type="Rhea" id="RHEA-COMP:10686"/>
        <dbReference type="ChEBI" id="CHEBI:15378"/>
        <dbReference type="ChEBI" id="CHEBI:18036"/>
        <dbReference type="ChEBI" id="CHEBI:30616"/>
        <dbReference type="ChEBI" id="CHEBI:57692"/>
        <dbReference type="ChEBI" id="CHEBI:58307"/>
        <dbReference type="ChEBI" id="CHEBI:58503"/>
        <dbReference type="ChEBI" id="CHEBI:58537"/>
        <dbReference type="EC" id="2.5.1.17"/>
    </reaction>
</comment>
<evidence type="ECO:0000256" key="8">
    <source>
        <dbReference type="ARBA" id="ARBA00048555"/>
    </source>
</evidence>
<gene>
    <name evidence="10" type="primary">cobO</name>
    <name evidence="10" type="ORF">SV7mr_46650</name>
</gene>
<sequence>MPEDINEKHRQRMERINEIKDRQLASATEEKGLIIVHTGSGKGKSTAAFGMAMRSLGQGMKVGIVQFIKGAIATGEAAMIEKLSEQGFPIEMHTMGEGFTWKTQDRERDIATAMRGWQKATELIRDPSFDLIILDELNIATKYEYIPVDLVVDELLDKREMLHVVVTGRNADEQLLEVADLASEMKVIKHPYSKGIKPQPGVEF</sequence>
<name>A0A517T162_9BACT</name>
<dbReference type="PANTHER" id="PTHR46638">
    <property type="entry name" value="CORRINOID ADENOSYLTRANSFERASE"/>
    <property type="match status" value="1"/>
</dbReference>
<dbReference type="EMBL" id="CP036272">
    <property type="protein sequence ID" value="QDT62118.1"/>
    <property type="molecule type" value="Genomic_DNA"/>
</dbReference>
<reference evidence="10 11" key="1">
    <citation type="submission" date="2019-02" db="EMBL/GenBank/DDBJ databases">
        <title>Deep-cultivation of Planctomycetes and their phenomic and genomic characterization uncovers novel biology.</title>
        <authorList>
            <person name="Wiegand S."/>
            <person name="Jogler M."/>
            <person name="Boedeker C."/>
            <person name="Pinto D."/>
            <person name="Vollmers J."/>
            <person name="Rivas-Marin E."/>
            <person name="Kohn T."/>
            <person name="Peeters S.H."/>
            <person name="Heuer A."/>
            <person name="Rast P."/>
            <person name="Oberbeckmann S."/>
            <person name="Bunk B."/>
            <person name="Jeske O."/>
            <person name="Meyerdierks A."/>
            <person name="Storesund J.E."/>
            <person name="Kallscheuer N."/>
            <person name="Luecker S."/>
            <person name="Lage O.M."/>
            <person name="Pohl T."/>
            <person name="Merkel B.J."/>
            <person name="Hornburger P."/>
            <person name="Mueller R.-W."/>
            <person name="Bruemmer F."/>
            <person name="Labrenz M."/>
            <person name="Spormann A.M."/>
            <person name="Op den Camp H."/>
            <person name="Overmann J."/>
            <person name="Amann R."/>
            <person name="Jetten M.S.M."/>
            <person name="Mascher T."/>
            <person name="Medema M.H."/>
            <person name="Devos D.P."/>
            <person name="Kaster A.-K."/>
            <person name="Ovreas L."/>
            <person name="Rohde M."/>
            <person name="Galperin M.Y."/>
            <person name="Jogler C."/>
        </authorList>
    </citation>
    <scope>NUCLEOTIDE SEQUENCE [LARGE SCALE GENOMIC DNA]</scope>
    <source>
        <strain evidence="10 11">SV_7m_r</strain>
    </source>
</reference>
<dbReference type="NCBIfam" id="TIGR00708">
    <property type="entry name" value="cobA"/>
    <property type="match status" value="1"/>
</dbReference>
<comment type="catalytic activity">
    <reaction evidence="9">
        <text>2 cob(II)alamin + reduced [electron-transfer flavoprotein] + 2 ATP = 2 adenosylcob(III)alamin + 2 triphosphate + oxidized [electron-transfer flavoprotein] + 3 H(+)</text>
        <dbReference type="Rhea" id="RHEA:28671"/>
        <dbReference type="Rhea" id="RHEA-COMP:10685"/>
        <dbReference type="Rhea" id="RHEA-COMP:10686"/>
        <dbReference type="ChEBI" id="CHEBI:15378"/>
        <dbReference type="ChEBI" id="CHEBI:16304"/>
        <dbReference type="ChEBI" id="CHEBI:18036"/>
        <dbReference type="ChEBI" id="CHEBI:18408"/>
        <dbReference type="ChEBI" id="CHEBI:30616"/>
        <dbReference type="ChEBI" id="CHEBI:57692"/>
        <dbReference type="ChEBI" id="CHEBI:58307"/>
        <dbReference type="EC" id="2.5.1.17"/>
    </reaction>
</comment>
<dbReference type="InterPro" id="IPR003724">
    <property type="entry name" value="CblAdoTrfase_CobA"/>
</dbReference>
<proteinExistence type="inferred from homology"/>
<evidence type="ECO:0000313" key="10">
    <source>
        <dbReference type="EMBL" id="QDT62118.1"/>
    </source>
</evidence>
<dbReference type="GO" id="GO:0008817">
    <property type="term" value="F:corrinoid adenosyltransferase activity"/>
    <property type="evidence" value="ECO:0007669"/>
    <property type="project" value="UniProtKB-EC"/>
</dbReference>
<dbReference type="SUPFAM" id="SSF52540">
    <property type="entry name" value="P-loop containing nucleoside triphosphate hydrolases"/>
    <property type="match status" value="1"/>
</dbReference>
<dbReference type="GO" id="GO:0009236">
    <property type="term" value="P:cobalamin biosynthetic process"/>
    <property type="evidence" value="ECO:0007669"/>
    <property type="project" value="InterPro"/>
</dbReference>
<dbReference type="PIRSF" id="PIRSF015617">
    <property type="entry name" value="Adensltrnsf_CobA"/>
    <property type="match status" value="1"/>
</dbReference>
<accession>A0A517T162</accession>
<evidence type="ECO:0000256" key="2">
    <source>
        <dbReference type="ARBA" id="ARBA00007487"/>
    </source>
</evidence>
<dbReference type="Proteomes" id="UP000315003">
    <property type="component" value="Chromosome"/>
</dbReference>
<evidence type="ECO:0000256" key="6">
    <source>
        <dbReference type="ARBA" id="ARBA00033334"/>
    </source>
</evidence>
<protein>
    <recommendedName>
        <fullName evidence="3">corrinoid adenosyltransferase</fullName>
        <ecNumber evidence="3">2.5.1.17</ecNumber>
    </recommendedName>
    <alternativeName>
        <fullName evidence="5">Cob(II)alamin adenosyltransferase</fullName>
    </alternativeName>
    <alternativeName>
        <fullName evidence="7">Cob(II)yrinic acid a,c-diamide adenosyltransferase</fullName>
    </alternativeName>
    <alternativeName>
        <fullName evidence="6">Cobinamide/cobalamin adenosyltransferase</fullName>
    </alternativeName>
</protein>
<organism evidence="10 11">
    <name type="scientific">Stieleria bergensis</name>
    <dbReference type="NCBI Taxonomy" id="2528025"/>
    <lineage>
        <taxon>Bacteria</taxon>
        <taxon>Pseudomonadati</taxon>
        <taxon>Planctomycetota</taxon>
        <taxon>Planctomycetia</taxon>
        <taxon>Pirellulales</taxon>
        <taxon>Pirellulaceae</taxon>
        <taxon>Stieleria</taxon>
    </lineage>
</organism>
<dbReference type="InterPro" id="IPR027417">
    <property type="entry name" value="P-loop_NTPase"/>
</dbReference>
<comment type="pathway">
    <text evidence="1">Cofactor biosynthesis; adenosylcobalamin biosynthesis; adenosylcobalamin from cob(II)yrinate a,c-diamide: step 2/7.</text>
</comment>
<dbReference type="AlphaFoldDB" id="A0A517T162"/>